<evidence type="ECO:0000256" key="1">
    <source>
        <dbReference type="ARBA" id="ARBA00004141"/>
    </source>
</evidence>
<feature type="transmembrane region" description="Helical" evidence="2">
    <location>
        <begin position="279"/>
        <end position="301"/>
    </location>
</feature>
<dbReference type="InterPro" id="IPR036259">
    <property type="entry name" value="MFS_trans_sf"/>
</dbReference>
<gene>
    <name evidence="3" type="ORF">CGGC5_6890</name>
</gene>
<sequence>MTHAESTESIMDYPDGGSRAWLVVFGAWCAMIPSMGLLNSLAVLQAWLGEHELQGMPESSTGWIFSGYAFFLFFCGAQIGPVFDAHDMRLLVIPGALGIVLALVFMSLSSEFYQFFLSFSVLGGISSSLLYNPAVSAIGHWFHQKRGLATGPGGVGGVWMPLVILYLAPRIGFGWSIRVIALICAIHGAAACCLLTKRLKPEKSRGSSIDLKALKDIDYAAVALGLVLVEFAVFIPITYICSYGIHSGFGYLDAYMLNPLLNVGAVPGRFLPNYVADRFGVMNTMCTITFCCMASIFGLWLTANGSRTMTTAFAIIYGFWSGASNICQPSRNARVMFLSNRAPAKPLPRFQTNTPLDSTFDKDIRDVHLIYDYDAEDENGNPEKWRYEMWFFSEDRVVYAIHGGPMAGRINYQAATYQCIRPGELWQVNWLEETGTVCSLVYDIPNQKISTLISFSRGHWENPQAAHGDKRNPGDLARWRVLARFGHQSDRLMLSEQADIVEKFKGKGNLVPISEDAITF</sequence>
<keyword evidence="2" id="KW-0472">Membrane</keyword>
<keyword evidence="2" id="KW-1133">Transmembrane helix</keyword>
<feature type="transmembrane region" description="Helical" evidence="2">
    <location>
        <begin position="63"/>
        <end position="83"/>
    </location>
</feature>
<dbReference type="PANTHER" id="PTHR40087:SF1">
    <property type="entry name" value="PHENOLIC ACID DECARBOXYLASE PADC"/>
    <property type="match status" value="1"/>
</dbReference>
<accession>L2G492</accession>
<dbReference type="SUPFAM" id="SSF103473">
    <property type="entry name" value="MFS general substrate transporter"/>
    <property type="match status" value="1"/>
</dbReference>
<dbReference type="AlphaFoldDB" id="L2G492"/>
<reference evidence="3" key="1">
    <citation type="submission" date="2012-08" db="EMBL/GenBank/DDBJ databases">
        <title>Genome analysis of Colletotrichum orbiculare and Colletotrichum fructicola.</title>
        <authorList>
            <person name="Gan P.H.P."/>
            <person name="Ikeda K."/>
            <person name="Irieda H."/>
            <person name="Narusaka M."/>
            <person name="O'Connell R.J."/>
            <person name="Narusaka Y."/>
            <person name="Takano Y."/>
            <person name="Kubo Y."/>
            <person name="Shirasu K."/>
        </authorList>
    </citation>
    <scope>NUCLEOTIDE SEQUENCE</scope>
    <source>
        <strain evidence="3">Nara gc5</strain>
    </source>
</reference>
<dbReference type="Pfam" id="PF07690">
    <property type="entry name" value="MFS_1"/>
    <property type="match status" value="1"/>
</dbReference>
<evidence type="ECO:0000313" key="3">
    <source>
        <dbReference type="EMBL" id="ELA33200.1"/>
    </source>
</evidence>
<dbReference type="EMBL" id="KB020664">
    <property type="protein sequence ID" value="ELA33200.1"/>
    <property type="molecule type" value="Genomic_DNA"/>
</dbReference>
<comment type="subcellular location">
    <subcellularLocation>
        <location evidence="1">Membrane</location>
        <topology evidence="1">Multi-pass membrane protein</topology>
    </subcellularLocation>
</comment>
<dbReference type="GO" id="GO:0022857">
    <property type="term" value="F:transmembrane transporter activity"/>
    <property type="evidence" value="ECO:0007669"/>
    <property type="project" value="InterPro"/>
</dbReference>
<dbReference type="InterPro" id="IPR012674">
    <property type="entry name" value="Calycin"/>
</dbReference>
<dbReference type="Pfam" id="PF05870">
    <property type="entry name" value="PA_decarbox"/>
    <property type="match status" value="1"/>
</dbReference>
<dbReference type="InterPro" id="IPR011701">
    <property type="entry name" value="MFS"/>
</dbReference>
<organism evidence="3">
    <name type="scientific">Colletotrichum fructicola (strain Nara gc5)</name>
    <name type="common">Anthracnose fungus</name>
    <name type="synonym">Colletotrichum gloeosporioides (strain Nara gc5)</name>
    <dbReference type="NCBI Taxonomy" id="1213859"/>
    <lineage>
        <taxon>Eukaryota</taxon>
        <taxon>Fungi</taxon>
        <taxon>Dikarya</taxon>
        <taxon>Ascomycota</taxon>
        <taxon>Pezizomycotina</taxon>
        <taxon>Sordariomycetes</taxon>
        <taxon>Hypocreomycetidae</taxon>
        <taxon>Glomerellales</taxon>
        <taxon>Glomerellaceae</taxon>
        <taxon>Colletotrichum</taxon>
        <taxon>Colletotrichum gloeosporioides species complex</taxon>
    </lineage>
</organism>
<proteinExistence type="predicted"/>
<feature type="transmembrane region" description="Helical" evidence="2">
    <location>
        <begin position="115"/>
        <end position="135"/>
    </location>
</feature>
<protein>
    <submittedName>
        <fullName evidence="3">Oxalate formate antiporter</fullName>
    </submittedName>
</protein>
<dbReference type="Gene3D" id="2.40.128.20">
    <property type="match status" value="1"/>
</dbReference>
<dbReference type="Gene3D" id="1.20.1250.20">
    <property type="entry name" value="MFS general substrate transporter like domains"/>
    <property type="match status" value="1"/>
</dbReference>
<feature type="transmembrane region" description="Helical" evidence="2">
    <location>
        <begin position="20"/>
        <end position="43"/>
    </location>
</feature>
<feature type="transmembrane region" description="Helical" evidence="2">
    <location>
        <begin position="217"/>
        <end position="245"/>
    </location>
</feature>
<keyword evidence="2" id="KW-0812">Transmembrane</keyword>
<dbReference type="HOGENOM" id="CLU_523732_0_0_1"/>
<feature type="transmembrane region" description="Helical" evidence="2">
    <location>
        <begin position="147"/>
        <end position="169"/>
    </location>
</feature>
<feature type="transmembrane region" description="Helical" evidence="2">
    <location>
        <begin position="90"/>
        <end position="109"/>
    </location>
</feature>
<dbReference type="SUPFAM" id="SSF50814">
    <property type="entry name" value="Lipocalins"/>
    <property type="match status" value="1"/>
</dbReference>
<dbReference type="InterPro" id="IPR008729">
    <property type="entry name" value="PA_de_COase"/>
</dbReference>
<evidence type="ECO:0000256" key="2">
    <source>
        <dbReference type="SAM" id="Phobius"/>
    </source>
</evidence>
<dbReference type="PANTHER" id="PTHR40087">
    <property type="entry name" value="PHENOLIC ACID DECARBOXYLASE PADC"/>
    <property type="match status" value="1"/>
</dbReference>
<dbReference type="GO" id="GO:0016020">
    <property type="term" value="C:membrane"/>
    <property type="evidence" value="ECO:0007669"/>
    <property type="project" value="UniProtKB-SubCell"/>
</dbReference>
<dbReference type="GO" id="GO:0016831">
    <property type="term" value="F:carboxy-lyase activity"/>
    <property type="evidence" value="ECO:0007669"/>
    <property type="project" value="InterPro"/>
</dbReference>
<feature type="transmembrane region" description="Helical" evidence="2">
    <location>
        <begin position="175"/>
        <end position="196"/>
    </location>
</feature>
<name>L2G492_COLFN</name>